<dbReference type="GO" id="GO:0016020">
    <property type="term" value="C:membrane"/>
    <property type="evidence" value="ECO:0007669"/>
    <property type="project" value="UniProtKB-SubCell"/>
</dbReference>
<feature type="domain" description="Major facilitator superfamily (MFS) profile" evidence="7">
    <location>
        <begin position="1"/>
        <end position="419"/>
    </location>
</feature>
<dbReference type="Pfam" id="PF07690">
    <property type="entry name" value="MFS_1"/>
    <property type="match status" value="1"/>
</dbReference>
<evidence type="ECO:0000313" key="9">
    <source>
        <dbReference type="Proteomes" id="UP000054270"/>
    </source>
</evidence>
<feature type="transmembrane region" description="Helical" evidence="6">
    <location>
        <begin position="110"/>
        <end position="131"/>
    </location>
</feature>
<feature type="transmembrane region" description="Helical" evidence="6">
    <location>
        <begin position="260"/>
        <end position="280"/>
    </location>
</feature>
<evidence type="ECO:0000256" key="3">
    <source>
        <dbReference type="ARBA" id="ARBA00022989"/>
    </source>
</evidence>
<comment type="subcellular location">
    <subcellularLocation>
        <location evidence="1">Membrane</location>
        <topology evidence="1">Multi-pass membrane protein</topology>
    </subcellularLocation>
</comment>
<dbReference type="InterPro" id="IPR011701">
    <property type="entry name" value="MFS"/>
</dbReference>
<feature type="transmembrane region" description="Helical" evidence="6">
    <location>
        <begin position="20"/>
        <end position="39"/>
    </location>
</feature>
<dbReference type="PROSITE" id="PS50850">
    <property type="entry name" value="MFS"/>
    <property type="match status" value="1"/>
</dbReference>
<dbReference type="OMA" id="LVIDWDG"/>
<protein>
    <recommendedName>
        <fullName evidence="7">Major facilitator superfamily (MFS) profile domain-containing protein</fullName>
    </recommendedName>
</protein>
<feature type="region of interest" description="Disordered" evidence="5">
    <location>
        <begin position="432"/>
        <end position="454"/>
    </location>
</feature>
<dbReference type="GO" id="GO:0022857">
    <property type="term" value="F:transmembrane transporter activity"/>
    <property type="evidence" value="ECO:0007669"/>
    <property type="project" value="InterPro"/>
</dbReference>
<dbReference type="PANTHER" id="PTHR23502:SF60">
    <property type="entry name" value="MAJOR FACILITATOR SUPERFAMILY (MFS) PROFILE DOMAIN-CONTAINING PROTEIN-RELATED"/>
    <property type="match status" value="1"/>
</dbReference>
<dbReference type="AlphaFoldDB" id="A0A0D2P5G2"/>
<reference evidence="9" key="1">
    <citation type="submission" date="2014-04" db="EMBL/GenBank/DDBJ databases">
        <title>Evolutionary Origins and Diversification of the Mycorrhizal Mutualists.</title>
        <authorList>
            <consortium name="DOE Joint Genome Institute"/>
            <consortium name="Mycorrhizal Genomics Consortium"/>
            <person name="Kohler A."/>
            <person name="Kuo A."/>
            <person name="Nagy L.G."/>
            <person name="Floudas D."/>
            <person name="Copeland A."/>
            <person name="Barry K.W."/>
            <person name="Cichocki N."/>
            <person name="Veneault-Fourrey C."/>
            <person name="LaButti K."/>
            <person name="Lindquist E.A."/>
            <person name="Lipzen A."/>
            <person name="Lundell T."/>
            <person name="Morin E."/>
            <person name="Murat C."/>
            <person name="Riley R."/>
            <person name="Ohm R."/>
            <person name="Sun H."/>
            <person name="Tunlid A."/>
            <person name="Henrissat B."/>
            <person name="Grigoriev I.V."/>
            <person name="Hibbett D.S."/>
            <person name="Martin F."/>
        </authorList>
    </citation>
    <scope>NUCLEOTIDE SEQUENCE [LARGE SCALE GENOMIC DNA]</scope>
    <source>
        <strain evidence="9">FD-334 SS-4</strain>
    </source>
</reference>
<evidence type="ECO:0000256" key="4">
    <source>
        <dbReference type="ARBA" id="ARBA00023136"/>
    </source>
</evidence>
<organism evidence="8 9">
    <name type="scientific">Hypholoma sublateritium (strain FD-334 SS-4)</name>
    <dbReference type="NCBI Taxonomy" id="945553"/>
    <lineage>
        <taxon>Eukaryota</taxon>
        <taxon>Fungi</taxon>
        <taxon>Dikarya</taxon>
        <taxon>Basidiomycota</taxon>
        <taxon>Agaricomycotina</taxon>
        <taxon>Agaricomycetes</taxon>
        <taxon>Agaricomycetidae</taxon>
        <taxon>Agaricales</taxon>
        <taxon>Agaricineae</taxon>
        <taxon>Strophariaceae</taxon>
        <taxon>Hypholoma</taxon>
    </lineage>
</organism>
<accession>A0A0D2P5G2</accession>
<feature type="transmembrane region" description="Helical" evidence="6">
    <location>
        <begin position="76"/>
        <end position="98"/>
    </location>
</feature>
<gene>
    <name evidence="8" type="ORF">HYPSUDRAFT_137208</name>
</gene>
<keyword evidence="9" id="KW-1185">Reference proteome</keyword>
<dbReference type="EMBL" id="KN817540">
    <property type="protein sequence ID" value="KJA23931.1"/>
    <property type="molecule type" value="Genomic_DNA"/>
</dbReference>
<dbReference type="STRING" id="945553.A0A0D2P5G2"/>
<sequence>MVAPASAQVAEQFNITSPALIAMTTSVFVLGYSVGPLIIGPLSEIFGRSKVLQVSNLFYLAWNIGCGFSQNQSQLIAFRLLAGLGGSAPLSVGGGVLGDVWRTEERGQAIAIYSLAPLLGPVIGPVCGGWIAERSTWRWVFWSTSIVDAMVQLSGLFFLRETYAPVLLEKKAQRIRNEQEATQGTRRPVQTVYETTGKRSWQKIFRTALTRPFLLFFEEPIIQLLGIYMAFIYGIFYLFLTTMPGIFSRIYHEDVGVGGLHYIALGAGLTLASQINGRLMDRIYIHFKNKNGGVGEPEFRLPSMFPGTFFLPVGLLLSGWAAQEKLPWIATDIGISFVGASLILVFQSVQTYVVDSFTLYAASALAAVSCLRSLAGFGFPLFAPAMYAKLGYGKGNTILACLAIGMGCPAPFLLWRYGRRIRMSSKYAHKGEARHPAENSTHNVEEKNAAADRGDNLEAVQQAGENMYSKV</sequence>
<feature type="transmembrane region" description="Helical" evidence="6">
    <location>
        <begin position="137"/>
        <end position="159"/>
    </location>
</feature>
<feature type="transmembrane region" description="Helical" evidence="6">
    <location>
        <begin position="328"/>
        <end position="346"/>
    </location>
</feature>
<evidence type="ECO:0000259" key="7">
    <source>
        <dbReference type="PROSITE" id="PS50850"/>
    </source>
</evidence>
<feature type="transmembrane region" description="Helical" evidence="6">
    <location>
        <begin position="358"/>
        <end position="383"/>
    </location>
</feature>
<evidence type="ECO:0000256" key="1">
    <source>
        <dbReference type="ARBA" id="ARBA00004141"/>
    </source>
</evidence>
<evidence type="ECO:0000256" key="2">
    <source>
        <dbReference type="ARBA" id="ARBA00022692"/>
    </source>
</evidence>
<feature type="transmembrane region" description="Helical" evidence="6">
    <location>
        <begin position="395"/>
        <end position="415"/>
    </location>
</feature>
<evidence type="ECO:0000313" key="8">
    <source>
        <dbReference type="EMBL" id="KJA23931.1"/>
    </source>
</evidence>
<name>A0A0D2P5G2_HYPSF</name>
<evidence type="ECO:0000256" key="5">
    <source>
        <dbReference type="SAM" id="MobiDB-lite"/>
    </source>
</evidence>
<dbReference type="PANTHER" id="PTHR23502">
    <property type="entry name" value="MAJOR FACILITATOR SUPERFAMILY"/>
    <property type="match status" value="1"/>
</dbReference>
<dbReference type="InterPro" id="IPR020846">
    <property type="entry name" value="MFS_dom"/>
</dbReference>
<keyword evidence="3 6" id="KW-1133">Transmembrane helix</keyword>
<dbReference type="SUPFAM" id="SSF103473">
    <property type="entry name" value="MFS general substrate transporter"/>
    <property type="match status" value="1"/>
</dbReference>
<feature type="transmembrane region" description="Helical" evidence="6">
    <location>
        <begin position="221"/>
        <end position="240"/>
    </location>
</feature>
<dbReference type="FunFam" id="1.20.1250.20:FF:000011">
    <property type="entry name" value="MFS multidrug transporter, putative"/>
    <property type="match status" value="1"/>
</dbReference>
<dbReference type="InterPro" id="IPR036259">
    <property type="entry name" value="MFS_trans_sf"/>
</dbReference>
<keyword evidence="4 6" id="KW-0472">Membrane</keyword>
<evidence type="ECO:0000256" key="6">
    <source>
        <dbReference type="SAM" id="Phobius"/>
    </source>
</evidence>
<keyword evidence="2 6" id="KW-0812">Transmembrane</keyword>
<proteinExistence type="predicted"/>
<feature type="transmembrane region" description="Helical" evidence="6">
    <location>
        <begin position="301"/>
        <end position="322"/>
    </location>
</feature>
<dbReference type="OrthoDB" id="6770063at2759"/>
<dbReference type="CDD" id="cd17323">
    <property type="entry name" value="MFS_Tpo1_MDR_like"/>
    <property type="match status" value="1"/>
</dbReference>
<dbReference type="Gene3D" id="1.20.1250.20">
    <property type="entry name" value="MFS general substrate transporter like domains"/>
    <property type="match status" value="1"/>
</dbReference>
<dbReference type="Proteomes" id="UP000054270">
    <property type="component" value="Unassembled WGS sequence"/>
</dbReference>